<dbReference type="InterPro" id="IPR050873">
    <property type="entry name" value="V-ATPase_V0D/AC39_subunit"/>
</dbReference>
<reference evidence="1 2" key="1">
    <citation type="submission" date="2021-06" db="EMBL/GenBank/DDBJ databases">
        <authorList>
            <person name="Sun Q."/>
            <person name="Li D."/>
        </authorList>
    </citation>
    <scope>NUCLEOTIDE SEQUENCE [LARGE SCALE GENOMIC DNA]</scope>
    <source>
        <strain evidence="1 2">MSJ-1</strain>
    </source>
</reference>
<evidence type="ECO:0000313" key="1">
    <source>
        <dbReference type="EMBL" id="MBU5668751.1"/>
    </source>
</evidence>
<organism evidence="1 2">
    <name type="scientific">Peptoniphilus ovalis</name>
    <dbReference type="NCBI Taxonomy" id="2841503"/>
    <lineage>
        <taxon>Bacteria</taxon>
        <taxon>Bacillati</taxon>
        <taxon>Bacillota</taxon>
        <taxon>Tissierellia</taxon>
        <taxon>Tissierellales</taxon>
        <taxon>Peptoniphilaceae</taxon>
        <taxon>Peptoniphilus</taxon>
    </lineage>
</organism>
<comment type="caution">
    <text evidence="1">The sequence shown here is derived from an EMBL/GenBank/DDBJ whole genome shotgun (WGS) entry which is preliminary data.</text>
</comment>
<gene>
    <name evidence="1" type="ORF">KQI68_02735</name>
</gene>
<accession>A0ABS6FEZ3</accession>
<name>A0ABS6FEZ3_9FIRM</name>
<dbReference type="EMBL" id="JAHLQO010000002">
    <property type="protein sequence ID" value="MBU5668751.1"/>
    <property type="molecule type" value="Genomic_DNA"/>
</dbReference>
<proteinExistence type="predicted"/>
<dbReference type="PANTHER" id="PTHR38682">
    <property type="entry name" value="V-TYPE ATP SYNTHASE SUBUNIT C"/>
    <property type="match status" value="1"/>
</dbReference>
<sequence>MFSGLDALNAKLQKMFSNFLDFEDYKALSQETDLKGCLRFLKNKNLKEIDSFSDIYEIEKFLEDYRRNEITRLKGFLPIKYIDFMKAYLLRIDIDKISNILRSLKMNRDPKVSDLIIRGRKINFKDETISSFVDDLKGTKYFEYLKNYKDSDAEDILFSMEMNLDKFYYLNLVEATKSFSNKDREEFREIFGVNIDLLNIIWIYRAKRYYDISPEEIFNFTIFGGNYTSEKLLHFSYLTEEEFEEEILKSKYKVLFYNRKIKSGRTAKRYLYATARANFRSSKGIGKFMSYLILLDIEISNIERMLEAARFGIEPNEKLKYLIIDREGSEEFGR</sequence>
<dbReference type="InterPro" id="IPR002843">
    <property type="entry name" value="ATPase_V0-cplx_csu/dsu"/>
</dbReference>
<dbReference type="Pfam" id="PF01992">
    <property type="entry name" value="vATP-synt_AC39"/>
    <property type="match status" value="1"/>
</dbReference>
<dbReference type="Proteomes" id="UP000783742">
    <property type="component" value="Unassembled WGS sequence"/>
</dbReference>
<keyword evidence="2" id="KW-1185">Reference proteome</keyword>
<dbReference type="PANTHER" id="PTHR38682:SF1">
    <property type="entry name" value="V-TYPE ATP SYNTHASE SUBUNIT C"/>
    <property type="match status" value="1"/>
</dbReference>
<dbReference type="RefSeq" id="WP_216548599.1">
    <property type="nucleotide sequence ID" value="NZ_JAHLQO010000002.1"/>
</dbReference>
<evidence type="ECO:0000313" key="2">
    <source>
        <dbReference type="Proteomes" id="UP000783742"/>
    </source>
</evidence>
<protein>
    <submittedName>
        <fullName evidence="1">V-type ATPase subunit</fullName>
    </submittedName>
</protein>